<evidence type="ECO:0000313" key="5">
    <source>
        <dbReference type="Proteomes" id="UP001314263"/>
    </source>
</evidence>
<feature type="coiled-coil region" evidence="1">
    <location>
        <begin position="546"/>
        <end position="601"/>
    </location>
</feature>
<dbReference type="PANTHER" id="PTHR34452:SF1">
    <property type="entry name" value="SPORULATION-SPECIFIC PROTEIN"/>
    <property type="match status" value="1"/>
</dbReference>
<feature type="region of interest" description="Disordered" evidence="2">
    <location>
        <begin position="153"/>
        <end position="182"/>
    </location>
</feature>
<comment type="caution">
    <text evidence="4">The sequence shown here is derived from an EMBL/GenBank/DDBJ whole genome shotgun (WGS) entry which is preliminary data.</text>
</comment>
<feature type="compositionally biased region" description="Polar residues" evidence="2">
    <location>
        <begin position="900"/>
        <end position="917"/>
    </location>
</feature>
<feature type="compositionally biased region" description="Basic and acidic residues" evidence="2">
    <location>
        <begin position="172"/>
        <end position="182"/>
    </location>
</feature>
<feature type="coiled-coil region" evidence="1">
    <location>
        <begin position="424"/>
        <end position="512"/>
    </location>
</feature>
<feature type="region of interest" description="Disordered" evidence="2">
    <location>
        <begin position="1248"/>
        <end position="1292"/>
    </location>
</feature>
<keyword evidence="3" id="KW-0472">Membrane</keyword>
<name>A0AAV1I1V4_9CHLO</name>
<feature type="compositionally biased region" description="Polar residues" evidence="2">
    <location>
        <begin position="962"/>
        <end position="980"/>
    </location>
</feature>
<feature type="compositionally biased region" description="Polar residues" evidence="2">
    <location>
        <begin position="852"/>
        <end position="868"/>
    </location>
</feature>
<feature type="compositionally biased region" description="Basic and acidic residues" evidence="2">
    <location>
        <begin position="205"/>
        <end position="218"/>
    </location>
</feature>
<organism evidence="4 5">
    <name type="scientific">Coccomyxa viridis</name>
    <dbReference type="NCBI Taxonomy" id="1274662"/>
    <lineage>
        <taxon>Eukaryota</taxon>
        <taxon>Viridiplantae</taxon>
        <taxon>Chlorophyta</taxon>
        <taxon>core chlorophytes</taxon>
        <taxon>Trebouxiophyceae</taxon>
        <taxon>Trebouxiophyceae incertae sedis</taxon>
        <taxon>Coccomyxaceae</taxon>
        <taxon>Coccomyxa</taxon>
    </lineage>
</organism>
<keyword evidence="3" id="KW-1133">Transmembrane helix</keyword>
<keyword evidence="5" id="KW-1185">Reference proteome</keyword>
<feature type="region of interest" description="Disordered" evidence="2">
    <location>
        <begin position="1367"/>
        <end position="1407"/>
    </location>
</feature>
<gene>
    <name evidence="4" type="ORF">CVIRNUC_004167</name>
</gene>
<sequence length="1427" mass="155119">MTRWLFGRDQKEPEEVPFCPIKPSNEQYISEEAFRQRRNAATEAELGRLKATPEYQKWAAGRRRQRIRTALTSASTLRAVTMLVVAGAAFWAGQIAPSGTLPELLQPSQTPAESQPPAKGHSQLLLQLETERNLAQSYGQRVEKLSARIASLQSEHSSEMQQRLAQHAKQHSAQEEHLREELGKQDKQLKALEAKAAADSSAQKAHADAAKKAQDKETANMQSQQAHMHNELERIQKKLTRAQEVNPPASVLSATNLAFLLVLLVGTSAATFWLSAERYAKEQLQEIEDLRLEAEAREAKLIQEKSMIGRLQNELVRVNSQVGELDTHLERAKRAEAEAQRLQERVAALEAGQGSMGTELQAANEKVARLSARLQEREGQLSEAEDCYRKLDDLYQAEKSDHAAALASKEQCESELGAAHAGERARQQQMLQKLEAEVKAAVTQREQQVSELEAKAEAAQAQRQEEVRELEGKVERLRAQRDQDIMRLEDEVGQLQTEVQTLQTQREEQVRELQAKVEAVQSCSHEEVVELVDSLRALESQREQDASRLQEELGEAEKSVELSKALVEDMQKQIDTLNHDKAELEGEVQRLKALVRLEKDTVLALQQALNGAGQPWDAPQRDADSAALVVASTSTSQTWEEEAEHLRLALSERDSFLEERSHALTAKHAELEDKHAEVLMDLRQKEDKIRSLQTLINQLEDEADRNVSTLNDFTQRHDALQAMVATLQAQLTTQEQQQQEAAEHHTAARQDLERQLAQSGEEAARLEREAENLEGQVEQLTIALMDATSKKTDSELRLRQFQQELVEMEMLMARAEAERSALERELRAMRCTASEAASHLHLAEEGLRRESSGGSQDSPTGEGQSQPNGAPAGPIQTPITTALGLMHRIEGVTRLLGGSETPQYASPASKTSGSPSARLTPAQGLGAPSWTHCALKEIKDEAARAMEPMPLTSGNLGRLQQEDTVSQREGTSTGSPTQSPVRMARQALARLDEVSAALKAQLHPSAEMQAALQLQDAAFDSLGEGILSEACRTGSAPEPGALRARMHDAFRTLATATASLAEAQKRADAAAQTAQNADDRFVAAQQAVQRLSEERSAADERHSAALACVEQCNADLVAAESVQKASQEILKGFESNALGSFGGGPESTEAWRKRVDAQDAFSAAAAAKSAALHSKEEALVGRRATLAQLEAAVNAVTAEEALASASAADAQAALGNLEAHAQRALEAQKTFLDTKAALSAALKAAQPNMQQVVDDHPSGSDSLLKSSTVGSKVAAPAEVPATSRAPSEQPAKEGTAMMHLRADAHTSCAPLLAAHASPGVSHISADSADSPGSVENDPHHANRRRDRIPAQGAIKGLFSSLSFNKRTSSSGIRTGAARSAVGALRSRSESGAVLGERHTNSDMGSRRSTDALSLLDSAWFSHSGNFD</sequence>
<evidence type="ECO:0000256" key="2">
    <source>
        <dbReference type="SAM" id="MobiDB-lite"/>
    </source>
</evidence>
<feature type="coiled-coil region" evidence="1">
    <location>
        <begin position="280"/>
        <end position="380"/>
    </location>
</feature>
<keyword evidence="3" id="KW-0812">Transmembrane</keyword>
<feature type="region of interest" description="Disordered" evidence="2">
    <location>
        <begin position="949"/>
        <end position="980"/>
    </location>
</feature>
<dbReference type="EMBL" id="CAUYUE010000005">
    <property type="protein sequence ID" value="CAK0774431.1"/>
    <property type="molecule type" value="Genomic_DNA"/>
</dbReference>
<protein>
    <submittedName>
        <fullName evidence="4">Uncharacterized protein</fullName>
    </submittedName>
</protein>
<dbReference type="Proteomes" id="UP001314263">
    <property type="component" value="Unassembled WGS sequence"/>
</dbReference>
<reference evidence="4 5" key="1">
    <citation type="submission" date="2023-10" db="EMBL/GenBank/DDBJ databases">
        <authorList>
            <person name="Maclean D."/>
            <person name="Macfadyen A."/>
        </authorList>
    </citation>
    <scope>NUCLEOTIDE SEQUENCE [LARGE SCALE GENOMIC DNA]</scope>
</reference>
<feature type="region of interest" description="Disordered" evidence="2">
    <location>
        <begin position="898"/>
        <end position="927"/>
    </location>
</feature>
<feature type="region of interest" description="Disordered" evidence="2">
    <location>
        <begin position="844"/>
        <end position="877"/>
    </location>
</feature>
<feature type="coiled-coil region" evidence="1">
    <location>
        <begin position="668"/>
        <end position="832"/>
    </location>
</feature>
<proteinExistence type="predicted"/>
<evidence type="ECO:0000256" key="1">
    <source>
        <dbReference type="SAM" id="Coils"/>
    </source>
</evidence>
<feature type="compositionally biased region" description="Polar residues" evidence="2">
    <location>
        <begin position="153"/>
        <end position="164"/>
    </location>
</feature>
<feature type="coiled-coil region" evidence="1">
    <location>
        <begin position="1053"/>
        <end position="1101"/>
    </location>
</feature>
<evidence type="ECO:0000256" key="3">
    <source>
        <dbReference type="SAM" id="Phobius"/>
    </source>
</evidence>
<feature type="region of interest" description="Disordered" evidence="2">
    <location>
        <begin position="196"/>
        <end position="228"/>
    </location>
</feature>
<feature type="compositionally biased region" description="Polar residues" evidence="2">
    <location>
        <begin position="1259"/>
        <end position="1270"/>
    </location>
</feature>
<feature type="transmembrane region" description="Helical" evidence="3">
    <location>
        <begin position="70"/>
        <end position="92"/>
    </location>
</feature>
<feature type="region of interest" description="Disordered" evidence="2">
    <location>
        <begin position="1320"/>
        <end position="1351"/>
    </location>
</feature>
<keyword evidence="1" id="KW-0175">Coiled coil</keyword>
<dbReference type="PANTHER" id="PTHR34452">
    <property type="entry name" value="MYOSIN HEAVY CHAIN-RELATED PROTEIN"/>
    <property type="match status" value="1"/>
</dbReference>
<feature type="region of interest" description="Disordered" evidence="2">
    <location>
        <begin position="102"/>
        <end position="121"/>
    </location>
</feature>
<feature type="compositionally biased region" description="Basic and acidic residues" evidence="2">
    <location>
        <begin position="1395"/>
        <end position="1407"/>
    </location>
</feature>
<evidence type="ECO:0000313" key="4">
    <source>
        <dbReference type="EMBL" id="CAK0774431.1"/>
    </source>
</evidence>
<accession>A0AAV1I1V4</accession>